<proteinExistence type="predicted"/>
<sequence>MCGLKDLESFTHGGGASSITYFGLYALRKLISAWPKLRTLYISGDMRGDEKQEALLPNLPPTTCALESVTFERCIPSDFDLFAPMFADSSQSLRKFEAWTSGHKEMDAIFMNILPAIETIKLGGSSHPSPQFIIEHLAHAPKLTTISIGCEYDHEGNIRRAFATALVQPDSFPALRSLGYPGQSGTYKTGRGRNVREHEYENPGQEELLKAARERNIHAYIASDLEYKAEGAQRRAGIIAARRRGW</sequence>
<dbReference type="Proteomes" id="UP000076154">
    <property type="component" value="Unassembled WGS sequence"/>
</dbReference>
<comment type="caution">
    <text evidence="1">The sequence shown here is derived from an EMBL/GenBank/DDBJ whole genome shotgun (WGS) entry which is preliminary data.</text>
</comment>
<name>A0A369JIM2_HYPMA</name>
<organism evidence="1 2">
    <name type="scientific">Hypsizygus marmoreus</name>
    <name type="common">White beech mushroom</name>
    <name type="synonym">Agaricus marmoreus</name>
    <dbReference type="NCBI Taxonomy" id="39966"/>
    <lineage>
        <taxon>Eukaryota</taxon>
        <taxon>Fungi</taxon>
        <taxon>Dikarya</taxon>
        <taxon>Basidiomycota</taxon>
        <taxon>Agaricomycotina</taxon>
        <taxon>Agaricomycetes</taxon>
        <taxon>Agaricomycetidae</taxon>
        <taxon>Agaricales</taxon>
        <taxon>Tricholomatineae</taxon>
        <taxon>Lyophyllaceae</taxon>
        <taxon>Hypsizygus</taxon>
    </lineage>
</organism>
<dbReference type="InParanoid" id="A0A369JIM2"/>
<accession>A0A369JIM2</accession>
<dbReference type="InterPro" id="IPR032675">
    <property type="entry name" value="LRR_dom_sf"/>
</dbReference>
<dbReference type="OrthoDB" id="2940962at2759"/>
<dbReference type="AlphaFoldDB" id="A0A369JIM2"/>
<dbReference type="SUPFAM" id="SSF52047">
    <property type="entry name" value="RNI-like"/>
    <property type="match status" value="1"/>
</dbReference>
<keyword evidence="2" id="KW-1185">Reference proteome</keyword>
<evidence type="ECO:0000313" key="2">
    <source>
        <dbReference type="Proteomes" id="UP000076154"/>
    </source>
</evidence>
<gene>
    <name evidence="1" type="ORF">Hypma_013373</name>
</gene>
<evidence type="ECO:0000313" key="1">
    <source>
        <dbReference type="EMBL" id="RDB19563.1"/>
    </source>
</evidence>
<protein>
    <submittedName>
        <fullName evidence="1">Uncharacterized protein</fullName>
    </submittedName>
</protein>
<dbReference type="EMBL" id="LUEZ02000079">
    <property type="protein sequence ID" value="RDB19563.1"/>
    <property type="molecule type" value="Genomic_DNA"/>
</dbReference>
<reference evidence="1" key="1">
    <citation type="submission" date="2018-04" db="EMBL/GenBank/DDBJ databases">
        <title>Whole genome sequencing of Hypsizygus marmoreus.</title>
        <authorList>
            <person name="Choi I.-G."/>
            <person name="Min B."/>
            <person name="Kim J.-G."/>
            <person name="Kim S."/>
            <person name="Oh Y.-L."/>
            <person name="Kong W.-S."/>
            <person name="Park H."/>
            <person name="Jeong J."/>
            <person name="Song E.-S."/>
        </authorList>
    </citation>
    <scope>NUCLEOTIDE SEQUENCE [LARGE SCALE GENOMIC DNA]</scope>
    <source>
        <strain evidence="1">51987-8</strain>
    </source>
</reference>
<dbReference type="Gene3D" id="3.80.10.10">
    <property type="entry name" value="Ribonuclease Inhibitor"/>
    <property type="match status" value="1"/>
</dbReference>